<dbReference type="PANTHER" id="PTHR24039">
    <property type="entry name" value="FIBRILLIN-RELATED"/>
    <property type="match status" value="1"/>
</dbReference>
<comment type="caution">
    <text evidence="7">Lacks conserved residue(s) required for the propagation of feature annotation.</text>
</comment>
<accession>A0AAD4IPI1</accession>
<evidence type="ECO:0000259" key="8">
    <source>
        <dbReference type="PROSITE" id="PS50026"/>
    </source>
</evidence>
<dbReference type="PANTHER" id="PTHR24039:SF28">
    <property type="entry name" value="EGF-LIKE DOMAIN-CONTAINING PROTEIN"/>
    <property type="match status" value="1"/>
</dbReference>
<evidence type="ECO:0000313" key="10">
    <source>
        <dbReference type="Proteomes" id="UP001190926"/>
    </source>
</evidence>
<keyword evidence="5" id="KW-1015">Disulfide bond</keyword>
<dbReference type="PROSITE" id="PS01187">
    <property type="entry name" value="EGF_CA"/>
    <property type="match status" value="1"/>
</dbReference>
<dbReference type="InterPro" id="IPR000742">
    <property type="entry name" value="EGF"/>
</dbReference>
<keyword evidence="4" id="KW-0106">Calcium</keyword>
<dbReference type="InterPro" id="IPR018097">
    <property type="entry name" value="EGF_Ca-bd_CS"/>
</dbReference>
<evidence type="ECO:0000256" key="1">
    <source>
        <dbReference type="ARBA" id="ARBA00022536"/>
    </source>
</evidence>
<sequence>MHKSSKGGGEGFPRPGLELGRELGLESPKPILDRASKNLSQYSSCMPLQLGEKSLNGSVEIPHQLSKLDGDRTLFQSNWQNLRLWCCWIGGSLRHLIEAKHGRIQILMHAGLILTVSISTLAFQDTFAISQQDTGQSLPRSGCQDIDECMMSPCDPHLVCTNTPGSFLCSCPEGYHDNGKACIWRPQSRVINILIDTNIVQLSILNSLQEN</sequence>
<keyword evidence="1 7" id="KW-0245">EGF-like domain</keyword>
<evidence type="ECO:0000313" key="9">
    <source>
        <dbReference type="EMBL" id="KAH6756717.1"/>
    </source>
</evidence>
<dbReference type="FunFam" id="2.10.25.10:FF:000038">
    <property type="entry name" value="Fibrillin 2"/>
    <property type="match status" value="1"/>
</dbReference>
<name>A0AAD4IPI1_PERFH</name>
<feature type="domain" description="EGF-like" evidence="8">
    <location>
        <begin position="145"/>
        <end position="183"/>
    </location>
</feature>
<dbReference type="SMART" id="SM00181">
    <property type="entry name" value="EGF"/>
    <property type="match status" value="1"/>
</dbReference>
<comment type="caution">
    <text evidence="9">The sequence shown here is derived from an EMBL/GenBank/DDBJ whole genome shotgun (WGS) entry which is preliminary data.</text>
</comment>
<dbReference type="PROSITE" id="PS00010">
    <property type="entry name" value="ASX_HYDROXYL"/>
    <property type="match status" value="1"/>
</dbReference>
<dbReference type="Pfam" id="PF07645">
    <property type="entry name" value="EGF_CA"/>
    <property type="match status" value="1"/>
</dbReference>
<dbReference type="CDD" id="cd00054">
    <property type="entry name" value="EGF_CA"/>
    <property type="match status" value="1"/>
</dbReference>
<dbReference type="PROSITE" id="PS01186">
    <property type="entry name" value="EGF_2"/>
    <property type="match status" value="1"/>
</dbReference>
<reference evidence="9 10" key="1">
    <citation type="journal article" date="2021" name="Nat. Commun.">
        <title>Incipient diploidization of the medicinal plant Perilla within 10,000 years.</title>
        <authorList>
            <person name="Zhang Y."/>
            <person name="Shen Q."/>
            <person name="Leng L."/>
            <person name="Zhang D."/>
            <person name="Chen S."/>
            <person name="Shi Y."/>
            <person name="Ning Z."/>
            <person name="Chen S."/>
        </authorList>
    </citation>
    <scope>NUCLEOTIDE SEQUENCE [LARGE SCALE GENOMIC DNA]</scope>
    <source>
        <strain evidence="10">cv. PC099</strain>
    </source>
</reference>
<dbReference type="SMART" id="SM00179">
    <property type="entry name" value="EGF_CA"/>
    <property type="match status" value="1"/>
</dbReference>
<keyword evidence="3" id="KW-0677">Repeat</keyword>
<organism evidence="9 10">
    <name type="scientific">Perilla frutescens var. hirtella</name>
    <name type="common">Perilla citriodora</name>
    <name type="synonym">Perilla setoyensis</name>
    <dbReference type="NCBI Taxonomy" id="608512"/>
    <lineage>
        <taxon>Eukaryota</taxon>
        <taxon>Viridiplantae</taxon>
        <taxon>Streptophyta</taxon>
        <taxon>Embryophyta</taxon>
        <taxon>Tracheophyta</taxon>
        <taxon>Spermatophyta</taxon>
        <taxon>Magnoliopsida</taxon>
        <taxon>eudicotyledons</taxon>
        <taxon>Gunneridae</taxon>
        <taxon>Pentapetalae</taxon>
        <taxon>asterids</taxon>
        <taxon>lamiids</taxon>
        <taxon>Lamiales</taxon>
        <taxon>Lamiaceae</taxon>
        <taxon>Nepetoideae</taxon>
        <taxon>Elsholtzieae</taxon>
        <taxon>Perilla</taxon>
    </lineage>
</organism>
<evidence type="ECO:0000256" key="4">
    <source>
        <dbReference type="ARBA" id="ARBA00022837"/>
    </source>
</evidence>
<dbReference type="InterPro" id="IPR001881">
    <property type="entry name" value="EGF-like_Ca-bd_dom"/>
</dbReference>
<dbReference type="Proteomes" id="UP001190926">
    <property type="component" value="Unassembled WGS sequence"/>
</dbReference>
<dbReference type="EMBL" id="SDAM02029540">
    <property type="protein sequence ID" value="KAH6756717.1"/>
    <property type="molecule type" value="Genomic_DNA"/>
</dbReference>
<evidence type="ECO:0000256" key="6">
    <source>
        <dbReference type="ARBA" id="ARBA00023180"/>
    </source>
</evidence>
<dbReference type="GO" id="GO:0005509">
    <property type="term" value="F:calcium ion binding"/>
    <property type="evidence" value="ECO:0007669"/>
    <property type="project" value="InterPro"/>
</dbReference>
<dbReference type="AlphaFoldDB" id="A0AAD4IPI1"/>
<dbReference type="InterPro" id="IPR049883">
    <property type="entry name" value="NOTCH1_EGF-like"/>
</dbReference>
<gene>
    <name evidence="9" type="ORF">C2S53_000807</name>
</gene>
<keyword evidence="10" id="KW-1185">Reference proteome</keyword>
<evidence type="ECO:0000256" key="5">
    <source>
        <dbReference type="ARBA" id="ARBA00023157"/>
    </source>
</evidence>
<keyword evidence="6" id="KW-0325">Glycoprotein</keyword>
<protein>
    <recommendedName>
        <fullName evidence="8">EGF-like domain-containing protein</fullName>
    </recommendedName>
</protein>
<proteinExistence type="predicted"/>
<evidence type="ECO:0000256" key="7">
    <source>
        <dbReference type="PROSITE-ProRule" id="PRU00076"/>
    </source>
</evidence>
<evidence type="ECO:0000256" key="3">
    <source>
        <dbReference type="ARBA" id="ARBA00022737"/>
    </source>
</evidence>
<keyword evidence="2" id="KW-0732">Signal</keyword>
<evidence type="ECO:0000256" key="2">
    <source>
        <dbReference type="ARBA" id="ARBA00022729"/>
    </source>
</evidence>
<dbReference type="SUPFAM" id="SSF57196">
    <property type="entry name" value="EGF/Laminin"/>
    <property type="match status" value="1"/>
</dbReference>
<dbReference type="PROSITE" id="PS50026">
    <property type="entry name" value="EGF_3"/>
    <property type="match status" value="1"/>
</dbReference>
<dbReference type="Gene3D" id="2.10.25.10">
    <property type="entry name" value="Laminin"/>
    <property type="match status" value="1"/>
</dbReference>
<dbReference type="InterPro" id="IPR000152">
    <property type="entry name" value="EGF-type_Asp/Asn_hydroxyl_site"/>
</dbReference>